<dbReference type="PANTHER" id="PTHR31793">
    <property type="entry name" value="4-HYDROXYBENZOYL-COA THIOESTERASE FAMILY MEMBER"/>
    <property type="match status" value="1"/>
</dbReference>
<dbReference type="Pfam" id="PF13279">
    <property type="entry name" value="4HBT_2"/>
    <property type="match status" value="1"/>
</dbReference>
<dbReference type="AlphaFoldDB" id="A0AA37SST2"/>
<reference evidence="3" key="2">
    <citation type="submission" date="2023-01" db="EMBL/GenBank/DDBJ databases">
        <title>Draft genome sequence of Portibacter lacus strain NBRC 108769.</title>
        <authorList>
            <person name="Sun Q."/>
            <person name="Mori K."/>
        </authorList>
    </citation>
    <scope>NUCLEOTIDE SEQUENCE</scope>
    <source>
        <strain evidence="3">NBRC 108769</strain>
    </source>
</reference>
<dbReference type="Gene3D" id="3.10.129.10">
    <property type="entry name" value="Hotdog Thioesterase"/>
    <property type="match status" value="1"/>
</dbReference>
<keyword evidence="2 3" id="KW-0378">Hydrolase</keyword>
<comment type="similarity">
    <text evidence="1">Belongs to the 4-hydroxybenzoyl-CoA thioesterase family.</text>
</comment>
<gene>
    <name evidence="3" type="ORF">GCM10007940_40180</name>
</gene>
<name>A0AA37SST2_9BACT</name>
<dbReference type="InterPro" id="IPR050563">
    <property type="entry name" value="4-hydroxybenzoyl-CoA_TE"/>
</dbReference>
<dbReference type="RefSeq" id="WP_235291899.1">
    <property type="nucleotide sequence ID" value="NZ_BSOH01000027.1"/>
</dbReference>
<keyword evidence="4" id="KW-1185">Reference proteome</keyword>
<accession>A0AA37SST2</accession>
<dbReference type="SUPFAM" id="SSF54637">
    <property type="entry name" value="Thioesterase/thiol ester dehydrase-isomerase"/>
    <property type="match status" value="1"/>
</dbReference>
<evidence type="ECO:0000256" key="1">
    <source>
        <dbReference type="ARBA" id="ARBA00005953"/>
    </source>
</evidence>
<protein>
    <submittedName>
        <fullName evidence="3">Acyl-CoA thioester hydrolase</fullName>
    </submittedName>
</protein>
<dbReference type="InterPro" id="IPR006684">
    <property type="entry name" value="YbgC/YbaW"/>
</dbReference>
<evidence type="ECO:0000313" key="3">
    <source>
        <dbReference type="EMBL" id="GLR19402.1"/>
    </source>
</evidence>
<reference evidence="3" key="1">
    <citation type="journal article" date="2014" name="Int. J. Syst. Evol. Microbiol.">
        <title>Complete genome sequence of Corynebacterium casei LMG S-19264T (=DSM 44701T), isolated from a smear-ripened cheese.</title>
        <authorList>
            <consortium name="US DOE Joint Genome Institute (JGI-PGF)"/>
            <person name="Walter F."/>
            <person name="Albersmeier A."/>
            <person name="Kalinowski J."/>
            <person name="Ruckert C."/>
        </authorList>
    </citation>
    <scope>NUCLEOTIDE SEQUENCE</scope>
    <source>
        <strain evidence="3">NBRC 108769</strain>
    </source>
</reference>
<comment type="caution">
    <text evidence="3">The sequence shown here is derived from an EMBL/GenBank/DDBJ whole genome shotgun (WGS) entry which is preliminary data.</text>
</comment>
<sequence length="137" mass="16279">MYIHHATVRVLYADTDQMGYVYYGNYARYYEVGRVEAMRNLGLKYAELEEKHHIMMPVISMESRFVRPALYDELLTLETRISKLPEQKIIFRTDIYNEKKKLVNSGIVRLFFMDKLTGKRISTPSIIVDKLKPYFEI</sequence>
<dbReference type="PANTHER" id="PTHR31793:SF27">
    <property type="entry name" value="NOVEL THIOESTERASE SUPERFAMILY DOMAIN AND SAPOSIN A-TYPE DOMAIN CONTAINING PROTEIN (0610012H03RIK)"/>
    <property type="match status" value="1"/>
</dbReference>
<dbReference type="NCBIfam" id="TIGR00051">
    <property type="entry name" value="YbgC/FadM family acyl-CoA thioesterase"/>
    <property type="match status" value="1"/>
</dbReference>
<dbReference type="PIRSF" id="PIRSF003230">
    <property type="entry name" value="YbgC"/>
    <property type="match status" value="1"/>
</dbReference>
<organism evidence="3 4">
    <name type="scientific">Portibacter lacus</name>
    <dbReference type="NCBI Taxonomy" id="1099794"/>
    <lineage>
        <taxon>Bacteria</taxon>
        <taxon>Pseudomonadati</taxon>
        <taxon>Bacteroidota</taxon>
        <taxon>Saprospiria</taxon>
        <taxon>Saprospirales</taxon>
        <taxon>Haliscomenobacteraceae</taxon>
        <taxon>Portibacter</taxon>
    </lineage>
</organism>
<dbReference type="InterPro" id="IPR029069">
    <property type="entry name" value="HotDog_dom_sf"/>
</dbReference>
<proteinExistence type="inferred from homology"/>
<evidence type="ECO:0000313" key="4">
    <source>
        <dbReference type="Proteomes" id="UP001156666"/>
    </source>
</evidence>
<dbReference type="EMBL" id="BSOH01000027">
    <property type="protein sequence ID" value="GLR19402.1"/>
    <property type="molecule type" value="Genomic_DNA"/>
</dbReference>
<dbReference type="GO" id="GO:0047617">
    <property type="term" value="F:fatty acyl-CoA hydrolase activity"/>
    <property type="evidence" value="ECO:0007669"/>
    <property type="project" value="TreeGrafter"/>
</dbReference>
<evidence type="ECO:0000256" key="2">
    <source>
        <dbReference type="ARBA" id="ARBA00022801"/>
    </source>
</evidence>
<dbReference type="Proteomes" id="UP001156666">
    <property type="component" value="Unassembled WGS sequence"/>
</dbReference>
<dbReference type="CDD" id="cd00586">
    <property type="entry name" value="4HBT"/>
    <property type="match status" value="1"/>
</dbReference>